<evidence type="ECO:0000313" key="5">
    <source>
        <dbReference type="EMBL" id="GAA4293747.1"/>
    </source>
</evidence>
<keyword evidence="6" id="KW-1185">Reference proteome</keyword>
<proteinExistence type="predicted"/>
<sequence>MRADLVADASRAASAATAATGKGSDTPSPSARRGGRPPGDGSDHCAMWDAAYVLGSLSANDRDEFEAHLDGCASCRQGVAELSDMPALLGLLDRDEVVAIS</sequence>
<evidence type="ECO:0000313" key="6">
    <source>
        <dbReference type="Proteomes" id="UP001501417"/>
    </source>
</evidence>
<feature type="domain" description="Putative zinc-finger" evidence="4">
    <location>
        <begin position="51"/>
        <end position="76"/>
    </location>
</feature>
<dbReference type="InterPro" id="IPR041916">
    <property type="entry name" value="Anti_sigma_zinc_sf"/>
</dbReference>
<organism evidence="5 6">
    <name type="scientific">Mycobacterium paraffinicum</name>
    <dbReference type="NCBI Taxonomy" id="53378"/>
    <lineage>
        <taxon>Bacteria</taxon>
        <taxon>Bacillati</taxon>
        <taxon>Actinomycetota</taxon>
        <taxon>Actinomycetes</taxon>
        <taxon>Mycobacteriales</taxon>
        <taxon>Mycobacteriaceae</taxon>
        <taxon>Mycobacterium</taxon>
    </lineage>
</organism>
<dbReference type="Gene3D" id="1.10.10.1320">
    <property type="entry name" value="Anti-sigma factor, zinc-finger domain"/>
    <property type="match status" value="1"/>
</dbReference>
<dbReference type="InterPro" id="IPR027383">
    <property type="entry name" value="Znf_put"/>
</dbReference>
<evidence type="ECO:0000259" key="4">
    <source>
        <dbReference type="Pfam" id="PF13490"/>
    </source>
</evidence>
<protein>
    <recommendedName>
        <fullName evidence="4">Putative zinc-finger domain-containing protein</fullName>
    </recommendedName>
</protein>
<feature type="region of interest" description="Disordered" evidence="3">
    <location>
        <begin position="1"/>
        <end position="43"/>
    </location>
</feature>
<name>A0ABP8F310_9MYCO</name>
<reference evidence="6" key="1">
    <citation type="journal article" date="2019" name="Int. J. Syst. Evol. Microbiol.">
        <title>The Global Catalogue of Microorganisms (GCM) 10K type strain sequencing project: providing services to taxonomists for standard genome sequencing and annotation.</title>
        <authorList>
            <consortium name="The Broad Institute Genomics Platform"/>
            <consortium name="The Broad Institute Genome Sequencing Center for Infectious Disease"/>
            <person name="Wu L."/>
            <person name="Ma J."/>
        </authorList>
    </citation>
    <scope>NUCLEOTIDE SEQUENCE [LARGE SCALE GENOMIC DNA]</scope>
    <source>
        <strain evidence="6">JCM 17782</strain>
    </source>
</reference>
<keyword evidence="2" id="KW-0804">Transcription</keyword>
<dbReference type="EMBL" id="BAABGF010000047">
    <property type="protein sequence ID" value="GAA4293747.1"/>
    <property type="molecule type" value="Genomic_DNA"/>
</dbReference>
<feature type="compositionally biased region" description="Low complexity" evidence="3">
    <location>
        <begin position="1"/>
        <end position="20"/>
    </location>
</feature>
<dbReference type="Pfam" id="PF13490">
    <property type="entry name" value="zf-HC2"/>
    <property type="match status" value="1"/>
</dbReference>
<dbReference type="Proteomes" id="UP001501417">
    <property type="component" value="Unassembled WGS sequence"/>
</dbReference>
<evidence type="ECO:0000256" key="1">
    <source>
        <dbReference type="ARBA" id="ARBA00023015"/>
    </source>
</evidence>
<gene>
    <name evidence="5" type="ORF">GCM10023161_42350</name>
</gene>
<accession>A0ABP8F310</accession>
<evidence type="ECO:0000256" key="2">
    <source>
        <dbReference type="ARBA" id="ARBA00023163"/>
    </source>
</evidence>
<keyword evidence="1" id="KW-0805">Transcription regulation</keyword>
<evidence type="ECO:0000256" key="3">
    <source>
        <dbReference type="SAM" id="MobiDB-lite"/>
    </source>
</evidence>
<comment type="caution">
    <text evidence="5">The sequence shown here is derived from an EMBL/GenBank/DDBJ whole genome shotgun (WGS) entry which is preliminary data.</text>
</comment>